<dbReference type="AlphaFoldDB" id="A0A4R3TNZ1"/>
<evidence type="ECO:0000259" key="1">
    <source>
        <dbReference type="Pfam" id="PF05175"/>
    </source>
</evidence>
<evidence type="ECO:0000313" key="2">
    <source>
        <dbReference type="EMBL" id="TCU63514.1"/>
    </source>
</evidence>
<dbReference type="EMBL" id="SMBP01000001">
    <property type="protein sequence ID" value="TCU63514.1"/>
    <property type="molecule type" value="Genomic_DNA"/>
</dbReference>
<dbReference type="GO" id="GO:0003676">
    <property type="term" value="F:nucleic acid binding"/>
    <property type="evidence" value="ECO:0007669"/>
    <property type="project" value="InterPro"/>
</dbReference>
<keyword evidence="3" id="KW-1185">Reference proteome</keyword>
<gene>
    <name evidence="2" type="ORF">EDD61_101166</name>
</gene>
<dbReference type="CDD" id="cd02440">
    <property type="entry name" value="AdoMet_MTases"/>
    <property type="match status" value="1"/>
</dbReference>
<evidence type="ECO:0000313" key="3">
    <source>
        <dbReference type="Proteomes" id="UP000295773"/>
    </source>
</evidence>
<dbReference type="InterPro" id="IPR029063">
    <property type="entry name" value="SAM-dependent_MTases_sf"/>
</dbReference>
<comment type="caution">
    <text evidence="2">The sequence shown here is derived from an EMBL/GenBank/DDBJ whole genome shotgun (WGS) entry which is preliminary data.</text>
</comment>
<dbReference type="GO" id="GO:0032259">
    <property type="term" value="P:methylation"/>
    <property type="evidence" value="ECO:0007669"/>
    <property type="project" value="UniProtKB-KW"/>
</dbReference>
<keyword evidence="2" id="KW-0489">Methyltransferase</keyword>
<dbReference type="SUPFAM" id="SSF53335">
    <property type="entry name" value="S-adenosyl-L-methionine-dependent methyltransferases"/>
    <property type="match status" value="1"/>
</dbReference>
<dbReference type="GO" id="GO:0008170">
    <property type="term" value="F:N-methyltransferase activity"/>
    <property type="evidence" value="ECO:0007669"/>
    <property type="project" value="UniProtKB-ARBA"/>
</dbReference>
<sequence>MNDHYTYDYIHGTTTYVYQRKDMFRINTDTSLLAAFMQIKQGERILDIGTNNGALLAVAATKQPAYLYGVEIQEAACKLAEHNLKDCGVPFSILAGDARNMTLPKVDVVICNPPYFKVNTHANLNESDYLRIARHECYLPFPLLCKQAASTLQEKGRFYLVHRADRIGELMKELLQHRFGVRTLQFVYDQNKEEAITVLIEAIKDGGHHTHVLPPIMLKR</sequence>
<dbReference type="Gene3D" id="3.40.50.150">
    <property type="entry name" value="Vaccinia Virus protein VP39"/>
    <property type="match status" value="1"/>
</dbReference>
<dbReference type="PANTHER" id="PTHR47739:SF1">
    <property type="entry name" value="TRNA1(VAL) (ADENINE(37)-N6)-METHYLTRANSFERASE"/>
    <property type="match status" value="1"/>
</dbReference>
<dbReference type="InterPro" id="IPR050210">
    <property type="entry name" value="tRNA_Adenine-N(6)_MTase"/>
</dbReference>
<dbReference type="InterPro" id="IPR007848">
    <property type="entry name" value="Small_mtfrase_dom"/>
</dbReference>
<dbReference type="RefSeq" id="WP_132223299.1">
    <property type="nucleotide sequence ID" value="NZ_JANKBG010000001.1"/>
</dbReference>
<name>A0A4R3TNZ1_9FIRM</name>
<protein>
    <submittedName>
        <fullName evidence="2">tRNA1(Val) A37 N6-methylase TrmN6</fullName>
    </submittedName>
</protein>
<keyword evidence="2" id="KW-0808">Transferase</keyword>
<proteinExistence type="predicted"/>
<dbReference type="PROSITE" id="PS00092">
    <property type="entry name" value="N6_MTASE"/>
    <property type="match status" value="1"/>
</dbReference>
<dbReference type="Proteomes" id="UP000295773">
    <property type="component" value="Unassembled WGS sequence"/>
</dbReference>
<dbReference type="Pfam" id="PF05175">
    <property type="entry name" value="MTS"/>
    <property type="match status" value="1"/>
</dbReference>
<organism evidence="2 3">
    <name type="scientific">Longicatena caecimuris</name>
    <dbReference type="NCBI Taxonomy" id="1796635"/>
    <lineage>
        <taxon>Bacteria</taxon>
        <taxon>Bacillati</taxon>
        <taxon>Bacillota</taxon>
        <taxon>Erysipelotrichia</taxon>
        <taxon>Erysipelotrichales</taxon>
        <taxon>Erysipelotrichaceae</taxon>
        <taxon>Longicatena</taxon>
    </lineage>
</organism>
<feature type="domain" description="Methyltransferase small" evidence="1">
    <location>
        <begin position="26"/>
        <end position="165"/>
    </location>
</feature>
<dbReference type="InterPro" id="IPR002052">
    <property type="entry name" value="DNA_methylase_N6_adenine_CS"/>
</dbReference>
<dbReference type="GO" id="GO:0008757">
    <property type="term" value="F:S-adenosylmethionine-dependent methyltransferase activity"/>
    <property type="evidence" value="ECO:0007669"/>
    <property type="project" value="UniProtKB-ARBA"/>
</dbReference>
<reference evidence="2 3" key="1">
    <citation type="submission" date="2019-03" db="EMBL/GenBank/DDBJ databases">
        <title>Genomic Encyclopedia of Type Strains, Phase IV (KMG-IV): sequencing the most valuable type-strain genomes for metagenomic binning, comparative biology and taxonomic classification.</title>
        <authorList>
            <person name="Goeker M."/>
        </authorList>
    </citation>
    <scope>NUCLEOTIDE SEQUENCE [LARGE SCALE GENOMIC DNA]</scope>
    <source>
        <strain evidence="2 3">DSM 29481</strain>
    </source>
</reference>
<dbReference type="PANTHER" id="PTHR47739">
    <property type="entry name" value="TRNA1(VAL) (ADENINE(37)-N6)-METHYLTRANSFERASE"/>
    <property type="match status" value="1"/>
</dbReference>
<accession>A0A4R3TNZ1</accession>